<gene>
    <name evidence="13" type="primary">Add3</name>
    <name evidence="13" type="ORF">LANLUD_R05727</name>
</gene>
<sequence length="708" mass="78988">MSADASQVVITTPPPATMPHKERYFDRINENDPEYIRERNMSPDLRQDFNMMEQRKRVTQILQSPAFREDLECLIQEQMKKGNNPTGLLALQQIAEYITASTFTGFSSSSLSHGMITPINDLPGVDTSSFVKGEKLTRCKLASLYRLADLFGWAHLPNAYITVRVSKEHDHILIIPRGLSFSEASASNLVKVNILGDVVDQGSTALSIDSVGFSPHVAIYSTRPDVRCVIHIHTPATAAVSSMKCGILPISQEALILGDVAYYDYQGSLDEQEERIQLQKVLGPSCKVLVLRNHGVVALGETLEEAFHYIFNVQLACETQVHALAGAGGIDNLLLLDLQKFKPSTHAVAAMGGGGVNMASQQKWKVGEQEFEALMRMLDNLGYRTGYAYRQPLVREKPRHKSDVEIPATVTAFSFEDDTVPLSPLKFLAQRQQREKTRWLNSPNTYLKVNVPEESWNGEASPRTKITWMKADDSSKTSGGTPIKIEDPNQFVPLNTNPSEVLEKRNKIREQNRYDLKTAGPQSQLLAGIVVDKKPSSPMQFDDEHAPPAPPNPFSHLTEKELEEYKKTIERKQQGLEDAEQELFSDDGSSVSQIQSQTQSPQNVPEKLEENHEDFYTQNANLISVEMPVVVVNGKEDAHDVEEDLTKRVSQLTMSTVESVEITIKGSEKIEEALSPEGSPSKSPSKKKKKFRTPSFLKKSKKKEKVEA</sequence>
<reference evidence="13 14" key="1">
    <citation type="submission" date="2019-09" db="EMBL/GenBank/DDBJ databases">
        <title>Bird 10,000 Genomes (B10K) Project - Family phase.</title>
        <authorList>
            <person name="Zhang G."/>
        </authorList>
    </citation>
    <scope>NUCLEOTIDE SEQUENCE [LARGE SCALE GENOMIC DNA]</scope>
    <source>
        <strain evidence="13">B10K-DU-001-65</strain>
        <tissue evidence="13">Muscle</tissue>
    </source>
</reference>
<dbReference type="GO" id="GO:0005856">
    <property type="term" value="C:cytoskeleton"/>
    <property type="evidence" value="ECO:0007669"/>
    <property type="project" value="UniProtKB-SubCell"/>
</dbReference>
<feature type="region of interest" description="Disordered" evidence="11">
    <location>
        <begin position="664"/>
        <end position="708"/>
    </location>
</feature>
<comment type="caution">
    <text evidence="13">The sequence shown here is derived from an EMBL/GenBank/DDBJ whole genome shotgun (WGS) entry which is preliminary data.</text>
</comment>
<feature type="region of interest" description="Disordered" evidence="11">
    <location>
        <begin position="534"/>
        <end position="556"/>
    </location>
</feature>
<dbReference type="EMBL" id="VYXG01008981">
    <property type="protein sequence ID" value="NWT88227.1"/>
    <property type="molecule type" value="Genomic_DNA"/>
</dbReference>
<keyword evidence="5" id="KW-0963">Cytoplasm</keyword>
<keyword evidence="8" id="KW-0472">Membrane</keyword>
<feature type="compositionally biased region" description="Polar residues" evidence="11">
    <location>
        <begin position="1"/>
        <end position="10"/>
    </location>
</feature>
<evidence type="ECO:0000256" key="8">
    <source>
        <dbReference type="ARBA" id="ARBA00023136"/>
    </source>
</evidence>
<dbReference type="GO" id="GO:0051015">
    <property type="term" value="F:actin filament binding"/>
    <property type="evidence" value="ECO:0007669"/>
    <property type="project" value="TreeGrafter"/>
</dbReference>
<dbReference type="SUPFAM" id="SSF53639">
    <property type="entry name" value="AraD/HMP-PK domain-like"/>
    <property type="match status" value="1"/>
</dbReference>
<keyword evidence="6" id="KW-0597">Phosphoprotein</keyword>
<feature type="compositionally biased region" description="Low complexity" evidence="11">
    <location>
        <begin position="589"/>
        <end position="602"/>
    </location>
</feature>
<feature type="compositionally biased region" description="Basic residues" evidence="11">
    <location>
        <begin position="684"/>
        <end position="708"/>
    </location>
</feature>
<keyword evidence="14" id="KW-1185">Reference proteome</keyword>
<dbReference type="GO" id="GO:0051016">
    <property type="term" value="P:barbed-end actin filament capping"/>
    <property type="evidence" value="ECO:0007669"/>
    <property type="project" value="TreeGrafter"/>
</dbReference>
<keyword evidence="7" id="KW-0112">Calmodulin-binding</keyword>
<dbReference type="Proteomes" id="UP000547499">
    <property type="component" value="Unassembled WGS sequence"/>
</dbReference>
<evidence type="ECO:0000256" key="5">
    <source>
        <dbReference type="ARBA" id="ARBA00022490"/>
    </source>
</evidence>
<dbReference type="InterPro" id="IPR036409">
    <property type="entry name" value="Aldolase_II/adducin_N_sf"/>
</dbReference>
<dbReference type="FunFam" id="3.40.225.10:FF:000004">
    <property type="entry name" value="gamma-adducin isoform X1"/>
    <property type="match status" value="1"/>
</dbReference>
<feature type="non-terminal residue" evidence="13">
    <location>
        <position position="708"/>
    </location>
</feature>
<feature type="region of interest" description="Disordered" evidence="11">
    <location>
        <begin position="471"/>
        <end position="496"/>
    </location>
</feature>
<evidence type="ECO:0000256" key="6">
    <source>
        <dbReference type="ARBA" id="ARBA00022553"/>
    </source>
</evidence>
<evidence type="ECO:0000256" key="11">
    <source>
        <dbReference type="SAM" id="MobiDB-lite"/>
    </source>
</evidence>
<feature type="non-terminal residue" evidence="13">
    <location>
        <position position="1"/>
    </location>
</feature>
<dbReference type="InterPro" id="IPR051017">
    <property type="entry name" value="Aldolase-II_Adducin_sf"/>
</dbReference>
<feature type="region of interest" description="Disordered" evidence="11">
    <location>
        <begin position="1"/>
        <end position="20"/>
    </location>
</feature>
<dbReference type="Pfam" id="PF00596">
    <property type="entry name" value="Aldolase_II"/>
    <property type="match status" value="1"/>
</dbReference>
<evidence type="ECO:0000256" key="3">
    <source>
        <dbReference type="ARBA" id="ARBA00006274"/>
    </source>
</evidence>
<proteinExistence type="inferred from homology"/>
<evidence type="ECO:0000313" key="14">
    <source>
        <dbReference type="Proteomes" id="UP000547499"/>
    </source>
</evidence>
<feature type="domain" description="Class II aldolase/adducin N-terminal" evidence="12">
    <location>
        <begin position="139"/>
        <end position="321"/>
    </location>
</feature>
<keyword evidence="9" id="KW-0009">Actin-binding</keyword>
<evidence type="ECO:0000256" key="2">
    <source>
        <dbReference type="ARBA" id="ARBA00004413"/>
    </source>
</evidence>
<evidence type="ECO:0000256" key="1">
    <source>
        <dbReference type="ARBA" id="ARBA00004245"/>
    </source>
</evidence>
<dbReference type="Gene3D" id="3.40.225.10">
    <property type="entry name" value="Class II aldolase/adducin N-terminal domain"/>
    <property type="match status" value="1"/>
</dbReference>
<dbReference type="PANTHER" id="PTHR10672">
    <property type="entry name" value="ADDUCIN"/>
    <property type="match status" value="1"/>
</dbReference>
<evidence type="ECO:0000313" key="13">
    <source>
        <dbReference type="EMBL" id="NWT88227.1"/>
    </source>
</evidence>
<name>A0A7K5S894_LANLU</name>
<dbReference type="InterPro" id="IPR001303">
    <property type="entry name" value="Aldolase_II/adducin_N"/>
</dbReference>
<dbReference type="GO" id="GO:0005886">
    <property type="term" value="C:plasma membrane"/>
    <property type="evidence" value="ECO:0007669"/>
    <property type="project" value="UniProtKB-SubCell"/>
</dbReference>
<dbReference type="SMART" id="SM01007">
    <property type="entry name" value="Aldolase_II"/>
    <property type="match status" value="1"/>
</dbReference>
<feature type="region of interest" description="Disordered" evidence="11">
    <location>
        <begin position="572"/>
        <end position="607"/>
    </location>
</feature>
<comment type="subcellular location">
    <subcellularLocation>
        <location evidence="2">Cell membrane</location>
        <topology evidence="2">Peripheral membrane protein</topology>
        <orientation evidence="2">Cytoplasmic side</orientation>
    </subcellularLocation>
    <subcellularLocation>
        <location evidence="1">Cytoplasm</location>
        <location evidence="1">Cytoskeleton</location>
    </subcellularLocation>
</comment>
<dbReference type="AlphaFoldDB" id="A0A7K5S894"/>
<accession>A0A7K5S894</accession>
<dbReference type="GO" id="GO:0005516">
    <property type="term" value="F:calmodulin binding"/>
    <property type="evidence" value="ECO:0007669"/>
    <property type="project" value="UniProtKB-KW"/>
</dbReference>
<organism evidence="13 14">
    <name type="scientific">Lanius ludovicianus</name>
    <name type="common">Loggerhead shrike</name>
    <dbReference type="NCBI Taxonomy" id="28713"/>
    <lineage>
        <taxon>Eukaryota</taxon>
        <taxon>Metazoa</taxon>
        <taxon>Chordata</taxon>
        <taxon>Craniata</taxon>
        <taxon>Vertebrata</taxon>
        <taxon>Euteleostomi</taxon>
        <taxon>Archelosauria</taxon>
        <taxon>Archosauria</taxon>
        <taxon>Dinosauria</taxon>
        <taxon>Saurischia</taxon>
        <taxon>Theropoda</taxon>
        <taxon>Coelurosauria</taxon>
        <taxon>Aves</taxon>
        <taxon>Neognathae</taxon>
        <taxon>Neoaves</taxon>
        <taxon>Telluraves</taxon>
        <taxon>Australaves</taxon>
        <taxon>Passeriformes</taxon>
        <taxon>Corvoidea</taxon>
        <taxon>Laniidae</taxon>
        <taxon>Lanius</taxon>
    </lineage>
</organism>
<keyword evidence="10" id="KW-0206">Cytoskeleton</keyword>
<evidence type="ECO:0000256" key="7">
    <source>
        <dbReference type="ARBA" id="ARBA00022860"/>
    </source>
</evidence>
<evidence type="ECO:0000256" key="9">
    <source>
        <dbReference type="ARBA" id="ARBA00023203"/>
    </source>
</evidence>
<comment type="similarity">
    <text evidence="3">Belongs to the aldolase class II family. Adducin subfamily.</text>
</comment>
<evidence type="ECO:0000256" key="4">
    <source>
        <dbReference type="ARBA" id="ARBA00022475"/>
    </source>
</evidence>
<protein>
    <submittedName>
        <fullName evidence="13">ADDG protein</fullName>
    </submittedName>
</protein>
<dbReference type="GO" id="GO:0014069">
    <property type="term" value="C:postsynaptic density"/>
    <property type="evidence" value="ECO:0007669"/>
    <property type="project" value="TreeGrafter"/>
</dbReference>
<dbReference type="PANTHER" id="PTHR10672:SF5">
    <property type="entry name" value="GAMMA-ADDUCIN"/>
    <property type="match status" value="1"/>
</dbReference>
<evidence type="ECO:0000256" key="10">
    <source>
        <dbReference type="ARBA" id="ARBA00023212"/>
    </source>
</evidence>
<evidence type="ECO:0000259" key="12">
    <source>
        <dbReference type="SMART" id="SM01007"/>
    </source>
</evidence>
<keyword evidence="4" id="KW-1003">Cell membrane</keyword>